<sequence length="260" mass="30743">MEKKSVTNHKVFLKKSAGYRTMVDRMLMIERKFLTELGQKAAPEMADYMEGLRLSLSIASYYIVQNQIYHAIFTTSNETILKSARKYLALSVDYLAKIFSTSQDFLYDEKDVRAKAHAEIEEFTGYKLVARTGFYLDYLDHFFDVQSRWHWSVLDLSYELALIYKNAFNFKNLVQNLDIRAENVYERKSYLMQLKTYLSDVADGFRMKYEITRINTDMDKAIRVLEVLKQLHIALNEQKEQEAQVRKIELWRAKALTDQR</sequence>
<dbReference type="RefSeq" id="WP_167694828.1">
    <property type="nucleotide sequence ID" value="NZ_CP118181.1"/>
</dbReference>
<organism evidence="1 2">
    <name type="scientific">Entomospira culicis</name>
    <dbReference type="NCBI Taxonomy" id="2719989"/>
    <lineage>
        <taxon>Bacteria</taxon>
        <taxon>Pseudomonadati</taxon>
        <taxon>Spirochaetota</taxon>
        <taxon>Spirochaetia</taxon>
        <taxon>Spirochaetales</taxon>
        <taxon>Spirochaetaceae</taxon>
        <taxon>Entomospira</taxon>
    </lineage>
</organism>
<gene>
    <name evidence="1" type="ORF">HCT48_00580</name>
</gene>
<protein>
    <submittedName>
        <fullName evidence="1">Uncharacterized protein</fullName>
    </submittedName>
</protein>
<evidence type="ECO:0000313" key="1">
    <source>
        <dbReference type="EMBL" id="NIZ68719.1"/>
    </source>
</evidence>
<evidence type="ECO:0000313" key="2">
    <source>
        <dbReference type="Proteomes" id="UP000778951"/>
    </source>
</evidence>
<dbReference type="Proteomes" id="UP000778951">
    <property type="component" value="Unassembled WGS sequence"/>
</dbReference>
<comment type="caution">
    <text evidence="1">The sequence shown here is derived from an EMBL/GenBank/DDBJ whole genome shotgun (WGS) entry which is preliminary data.</text>
</comment>
<dbReference type="EMBL" id="JAATLM010000001">
    <property type="protein sequence ID" value="NIZ68719.1"/>
    <property type="molecule type" value="Genomic_DNA"/>
</dbReference>
<reference evidence="1" key="1">
    <citation type="submission" date="2020-03" db="EMBL/GenBank/DDBJ databases">
        <title>Spirochaetal bacteria isolated from arthropods constitute a novel genus Entomospira genus novum within the order Spirochaetales.</title>
        <authorList>
            <person name="Grana-Miraglia L."/>
            <person name="Sikutova S."/>
            <person name="Fingerle V."/>
            <person name="Sing A."/>
            <person name="Castillo-Ramirez S."/>
            <person name="Margos G."/>
            <person name="Rudolf I."/>
        </authorList>
    </citation>
    <scope>NUCLEOTIDE SEQUENCE</scope>
    <source>
        <strain evidence="1">BR149</strain>
    </source>
</reference>
<accession>A0A968KTR2</accession>
<keyword evidence="2" id="KW-1185">Reference proteome</keyword>
<dbReference type="AlphaFoldDB" id="A0A968KTR2"/>
<name>A0A968KTR2_9SPIO</name>
<proteinExistence type="predicted"/>